<evidence type="ECO:0000256" key="2">
    <source>
        <dbReference type="ARBA" id="ARBA00005179"/>
    </source>
</evidence>
<keyword evidence="7 9" id="KW-0408">Iron</keyword>
<feature type="binding site" description="axial binding residue" evidence="9">
    <location>
        <position position="303"/>
    </location>
    <ligand>
        <name>heme</name>
        <dbReference type="ChEBI" id="CHEBI:30413"/>
    </ligand>
    <ligandPart>
        <name>Fe</name>
        <dbReference type="ChEBI" id="CHEBI:18248"/>
    </ligandPart>
</feature>
<evidence type="ECO:0000256" key="4">
    <source>
        <dbReference type="ARBA" id="ARBA00022617"/>
    </source>
</evidence>
<name>A0A8H7HAE7_9AGAM</name>
<dbReference type="Gene3D" id="1.10.630.10">
    <property type="entry name" value="Cytochrome P450"/>
    <property type="match status" value="1"/>
</dbReference>
<comment type="similarity">
    <text evidence="3 10">Belongs to the cytochrome P450 family.</text>
</comment>
<evidence type="ECO:0000256" key="6">
    <source>
        <dbReference type="ARBA" id="ARBA00023002"/>
    </source>
</evidence>
<dbReference type="GO" id="GO:0016705">
    <property type="term" value="F:oxidoreductase activity, acting on paired donors, with incorporation or reduction of molecular oxygen"/>
    <property type="evidence" value="ECO:0007669"/>
    <property type="project" value="InterPro"/>
</dbReference>
<evidence type="ECO:0000256" key="7">
    <source>
        <dbReference type="ARBA" id="ARBA00023004"/>
    </source>
</evidence>
<comment type="cofactor">
    <cofactor evidence="1 9">
        <name>heme</name>
        <dbReference type="ChEBI" id="CHEBI:30413"/>
    </cofactor>
</comment>
<dbReference type="GO" id="GO:0004497">
    <property type="term" value="F:monooxygenase activity"/>
    <property type="evidence" value="ECO:0007669"/>
    <property type="project" value="UniProtKB-KW"/>
</dbReference>
<organism evidence="11 12">
    <name type="scientific">Rhizoctonia solani</name>
    <dbReference type="NCBI Taxonomy" id="456999"/>
    <lineage>
        <taxon>Eukaryota</taxon>
        <taxon>Fungi</taxon>
        <taxon>Dikarya</taxon>
        <taxon>Basidiomycota</taxon>
        <taxon>Agaricomycotina</taxon>
        <taxon>Agaricomycetes</taxon>
        <taxon>Cantharellales</taxon>
        <taxon>Ceratobasidiaceae</taxon>
        <taxon>Rhizoctonia</taxon>
    </lineage>
</organism>
<dbReference type="InterPro" id="IPR036396">
    <property type="entry name" value="Cyt_P450_sf"/>
</dbReference>
<dbReference type="Pfam" id="PF00067">
    <property type="entry name" value="p450"/>
    <property type="match status" value="1"/>
</dbReference>
<dbReference type="InterPro" id="IPR017972">
    <property type="entry name" value="Cyt_P450_CS"/>
</dbReference>
<dbReference type="GO" id="GO:0005506">
    <property type="term" value="F:iron ion binding"/>
    <property type="evidence" value="ECO:0007669"/>
    <property type="project" value="InterPro"/>
</dbReference>
<protein>
    <submittedName>
        <fullName evidence="11">Cytochrome p-450</fullName>
    </submittedName>
</protein>
<accession>A0A8H7HAE7</accession>
<evidence type="ECO:0000256" key="9">
    <source>
        <dbReference type="PIRSR" id="PIRSR602401-1"/>
    </source>
</evidence>
<dbReference type="Proteomes" id="UP000650582">
    <property type="component" value="Unassembled WGS sequence"/>
</dbReference>
<dbReference type="EMBL" id="JACYCC010000037">
    <property type="protein sequence ID" value="KAF8680373.1"/>
    <property type="molecule type" value="Genomic_DNA"/>
</dbReference>
<dbReference type="Gene3D" id="3.30.465.10">
    <property type="match status" value="1"/>
</dbReference>
<keyword evidence="4 9" id="KW-0349">Heme</keyword>
<evidence type="ECO:0000313" key="12">
    <source>
        <dbReference type="Proteomes" id="UP000650582"/>
    </source>
</evidence>
<evidence type="ECO:0000256" key="5">
    <source>
        <dbReference type="ARBA" id="ARBA00022723"/>
    </source>
</evidence>
<dbReference type="InterPro" id="IPR016169">
    <property type="entry name" value="FAD-bd_PCMH_sub2"/>
</dbReference>
<reference evidence="11" key="1">
    <citation type="submission" date="2020-09" db="EMBL/GenBank/DDBJ databases">
        <title>Comparative genome analyses of four rice-infecting Rhizoctonia solani isolates reveal extensive enrichment of homogalacturonan modification genes.</title>
        <authorList>
            <person name="Lee D.-Y."/>
            <person name="Jeon J."/>
            <person name="Kim K.-T."/>
            <person name="Cheong K."/>
            <person name="Song H."/>
            <person name="Choi G."/>
            <person name="Ko J."/>
            <person name="Opiyo S.O."/>
            <person name="Zuo S."/>
            <person name="Madhav S."/>
            <person name="Lee Y.-H."/>
            <person name="Wang G.-L."/>
        </authorList>
    </citation>
    <scope>NUCLEOTIDE SEQUENCE</scope>
    <source>
        <strain evidence="11">AG1-IA YN-7</strain>
    </source>
</reference>
<dbReference type="AlphaFoldDB" id="A0A8H7HAE7"/>
<dbReference type="InterPro" id="IPR002401">
    <property type="entry name" value="Cyt_P450_E_grp-I"/>
</dbReference>
<evidence type="ECO:0000256" key="3">
    <source>
        <dbReference type="ARBA" id="ARBA00010617"/>
    </source>
</evidence>
<evidence type="ECO:0000256" key="1">
    <source>
        <dbReference type="ARBA" id="ARBA00001971"/>
    </source>
</evidence>
<dbReference type="SUPFAM" id="SSF48264">
    <property type="entry name" value="Cytochrome P450"/>
    <property type="match status" value="1"/>
</dbReference>
<evidence type="ECO:0000256" key="8">
    <source>
        <dbReference type="ARBA" id="ARBA00023033"/>
    </source>
</evidence>
<comment type="pathway">
    <text evidence="2">Secondary metabolite biosynthesis.</text>
</comment>
<proteinExistence type="inferred from homology"/>
<dbReference type="PRINTS" id="PR00463">
    <property type="entry name" value="EP450I"/>
</dbReference>
<keyword evidence="6 10" id="KW-0560">Oxidoreductase</keyword>
<dbReference type="PANTHER" id="PTHR46300:SF7">
    <property type="entry name" value="P450, PUTATIVE (EUROFUNG)-RELATED"/>
    <property type="match status" value="1"/>
</dbReference>
<dbReference type="PROSITE" id="PS00086">
    <property type="entry name" value="CYTOCHROME_P450"/>
    <property type="match status" value="1"/>
</dbReference>
<dbReference type="PANTHER" id="PTHR46300">
    <property type="entry name" value="P450, PUTATIVE (EUROFUNG)-RELATED-RELATED"/>
    <property type="match status" value="1"/>
</dbReference>
<keyword evidence="8 10" id="KW-0503">Monooxygenase</keyword>
<dbReference type="InterPro" id="IPR050364">
    <property type="entry name" value="Cytochrome_P450_fung"/>
</dbReference>
<evidence type="ECO:0000313" key="11">
    <source>
        <dbReference type="EMBL" id="KAF8680373.1"/>
    </source>
</evidence>
<comment type="caution">
    <text evidence="11">The sequence shown here is derived from an EMBL/GenBank/DDBJ whole genome shotgun (WGS) entry which is preliminary data.</text>
</comment>
<dbReference type="InterPro" id="IPR001128">
    <property type="entry name" value="Cyt_P450"/>
</dbReference>
<keyword evidence="5 9" id="KW-0479">Metal-binding</keyword>
<sequence length="400" mass="45366">MNNWLNSQAVTQFCVLQEQQTRQLLRELLKATSHAQPFEYVKNRFFFSMGSLMLQLAYGYKPQTPQDNFFEEAQLAFHNVHVASMQTSFLINLFPVLSHIPDWFPGTGWKLTAREWRAQQNKAKTKPYEWLKSQVVSLTLFARALSMHPTQKQIKYVKDNGTHQLSLLGPLLKDHVLLSDLSLTDRDERLKEIGIILFGGGTDTSANFLVNFVLAMVLNPHVQVNAQRELDAIIGRAVLPSTSDKERLPYIRNLVDEVLRLYPILPLGRDPQHYKDPEVFNPDRYLDPNVPRPPVFGWGRRKCPGIHFAENSTFVAAASLLAFFDFSKKKGSDMQEIVPQVELERNSLILIGVSGFTLGGGLGPFSHNCGIGINSVLKLKFVTASEELVELNREDECKKN</sequence>
<gene>
    <name evidence="11" type="ORF">RHS04_03761</name>
</gene>
<evidence type="ECO:0000256" key="10">
    <source>
        <dbReference type="RuleBase" id="RU000461"/>
    </source>
</evidence>
<dbReference type="GO" id="GO:0020037">
    <property type="term" value="F:heme binding"/>
    <property type="evidence" value="ECO:0007669"/>
    <property type="project" value="InterPro"/>
</dbReference>